<feature type="domain" description="Tyr recombinase" evidence="2">
    <location>
        <begin position="1"/>
        <end position="156"/>
    </location>
</feature>
<evidence type="ECO:0000313" key="3">
    <source>
        <dbReference type="EMBL" id="CAI10620.1"/>
    </source>
</evidence>
<name>Q5NWE4_AROAE</name>
<evidence type="ECO:0000313" key="4">
    <source>
        <dbReference type="Proteomes" id="UP000006552"/>
    </source>
</evidence>
<keyword evidence="1" id="KW-0233">DNA recombination</keyword>
<dbReference type="InterPro" id="IPR011010">
    <property type="entry name" value="DNA_brk_join_enz"/>
</dbReference>
<dbReference type="Pfam" id="PF00589">
    <property type="entry name" value="Phage_integrase"/>
    <property type="match status" value="1"/>
</dbReference>
<dbReference type="EMBL" id="CR555308">
    <property type="protein sequence ID" value="CAI10620.1"/>
    <property type="molecule type" value="Genomic_DNA"/>
</dbReference>
<protein>
    <submittedName>
        <fullName evidence="3">Integrase</fullName>
    </submittedName>
</protein>
<dbReference type="KEGG" id="eba:p2A189"/>
<dbReference type="GO" id="GO:0003677">
    <property type="term" value="F:DNA binding"/>
    <property type="evidence" value="ECO:0007669"/>
    <property type="project" value="InterPro"/>
</dbReference>
<dbReference type="Proteomes" id="UP000006552">
    <property type="component" value="Plasmid 2"/>
</dbReference>
<gene>
    <name evidence="3" type="primary">intF</name>
    <name evidence="3" type="ORF">p2A189</name>
</gene>
<keyword evidence="4" id="KW-1185">Reference proteome</keyword>
<dbReference type="GO" id="GO:0006310">
    <property type="term" value="P:DNA recombination"/>
    <property type="evidence" value="ECO:0007669"/>
    <property type="project" value="UniProtKB-KW"/>
</dbReference>
<keyword evidence="3" id="KW-0614">Plasmid</keyword>
<dbReference type="GO" id="GO:0015074">
    <property type="term" value="P:DNA integration"/>
    <property type="evidence" value="ECO:0007669"/>
    <property type="project" value="InterPro"/>
</dbReference>
<evidence type="ECO:0000259" key="2">
    <source>
        <dbReference type="PROSITE" id="PS51898"/>
    </source>
</evidence>
<dbReference type="HOGENOM" id="CLU_1623750_0_0_4"/>
<dbReference type="InterPro" id="IPR002104">
    <property type="entry name" value="Integrase_catalytic"/>
</dbReference>
<proteinExistence type="predicted"/>
<reference evidence="3 4" key="1">
    <citation type="journal article" date="2005" name="Arch. Microbiol.">
        <title>The genome sequence of an anaerobic aromatic-degrading denitrifying bacterium, strain EbN1.</title>
        <authorList>
            <person name="Rabus R."/>
            <person name="Kube M."/>
            <person name="Heider J."/>
            <person name="Beck A."/>
            <person name="Heitmann K."/>
            <person name="Widdel F."/>
            <person name="Reinhardt R."/>
        </authorList>
    </citation>
    <scope>NUCLEOTIDE SEQUENCE [LARGE SCALE GENOMIC DNA]</scope>
    <source>
        <strain evidence="3 4">EbN1</strain>
        <plasmid evidence="4">Plasmid pAzo2</plasmid>
    </source>
</reference>
<sequence>MASQTRSDLIVTDDSDNVTAHSDNWPKSVTIKSESAVTTRGFTGHTISESAVTLGRNPHLQHERPPSTSSAIFVRPMAPRGEPSTAGAIQKVITNAYQRSGLPHSGSHALRHTLACRLVEHGSSLKEVADLLRHRSLNTTLIYAKLDTPKLSTVPLPWPGSES</sequence>
<dbReference type="SUPFAM" id="SSF56349">
    <property type="entry name" value="DNA breaking-rejoining enzymes"/>
    <property type="match status" value="1"/>
</dbReference>
<evidence type="ECO:0000256" key="1">
    <source>
        <dbReference type="ARBA" id="ARBA00023172"/>
    </source>
</evidence>
<organism evidence="3 4">
    <name type="scientific">Aromatoleum aromaticum (strain DSM 19018 / LMG 30748 / EbN1)</name>
    <name type="common">Azoarcus sp. (strain EbN1)</name>
    <dbReference type="NCBI Taxonomy" id="76114"/>
    <lineage>
        <taxon>Bacteria</taxon>
        <taxon>Pseudomonadati</taxon>
        <taxon>Pseudomonadota</taxon>
        <taxon>Betaproteobacteria</taxon>
        <taxon>Rhodocyclales</taxon>
        <taxon>Rhodocyclaceae</taxon>
        <taxon>Aromatoleum</taxon>
    </lineage>
</organism>
<dbReference type="eggNOG" id="COG4974">
    <property type="taxonomic scope" value="Bacteria"/>
</dbReference>
<dbReference type="InterPro" id="IPR013762">
    <property type="entry name" value="Integrase-like_cat_sf"/>
</dbReference>
<dbReference type="PROSITE" id="PS51898">
    <property type="entry name" value="TYR_RECOMBINASE"/>
    <property type="match status" value="1"/>
</dbReference>
<accession>Q5NWE4</accession>
<geneLocation type="plasmid" evidence="4">
    <name>pAzo2</name>
</geneLocation>
<dbReference type="AlphaFoldDB" id="Q5NWE4"/>
<dbReference type="Gene3D" id="1.10.443.10">
    <property type="entry name" value="Intergrase catalytic core"/>
    <property type="match status" value="1"/>
</dbReference>